<dbReference type="EMBL" id="JAKOGI010001349">
    <property type="protein sequence ID" value="KAJ8426105.1"/>
    <property type="molecule type" value="Genomic_DNA"/>
</dbReference>
<evidence type="ECO:0000256" key="1">
    <source>
        <dbReference type="SAM" id="MobiDB-lite"/>
    </source>
</evidence>
<organism evidence="2 3">
    <name type="scientific">Carnegiea gigantea</name>
    <dbReference type="NCBI Taxonomy" id="171969"/>
    <lineage>
        <taxon>Eukaryota</taxon>
        <taxon>Viridiplantae</taxon>
        <taxon>Streptophyta</taxon>
        <taxon>Embryophyta</taxon>
        <taxon>Tracheophyta</taxon>
        <taxon>Spermatophyta</taxon>
        <taxon>Magnoliopsida</taxon>
        <taxon>eudicotyledons</taxon>
        <taxon>Gunneridae</taxon>
        <taxon>Pentapetalae</taxon>
        <taxon>Caryophyllales</taxon>
        <taxon>Cactineae</taxon>
        <taxon>Cactaceae</taxon>
        <taxon>Cactoideae</taxon>
        <taxon>Echinocereeae</taxon>
        <taxon>Carnegiea</taxon>
    </lineage>
</organism>
<accession>A0A9Q1GVY9</accession>
<name>A0A9Q1GVY9_9CARY</name>
<evidence type="ECO:0000313" key="2">
    <source>
        <dbReference type="EMBL" id="KAJ8426105.1"/>
    </source>
</evidence>
<keyword evidence="3" id="KW-1185">Reference proteome</keyword>
<dbReference type="Proteomes" id="UP001153076">
    <property type="component" value="Unassembled WGS sequence"/>
</dbReference>
<evidence type="ECO:0000313" key="3">
    <source>
        <dbReference type="Proteomes" id="UP001153076"/>
    </source>
</evidence>
<proteinExistence type="predicted"/>
<gene>
    <name evidence="2" type="ORF">Cgig2_001273</name>
</gene>
<dbReference type="AlphaFoldDB" id="A0A9Q1GVY9"/>
<sequence length="239" mass="27364">MGECLRSSDGDEVDGEGKARNSKCDLVKECMAKYVDNKRVKLMREKGSMKPNVFRHYIKVMKKLCQASGGEEQLGVWMQLFTWMIHNKRRIPRIASWDKIDHEGRYDAFKLFADIKESEYMPQCASVDESVKNWFYINVMVELMEKLKQFQANSAWGERDECAYASAEQLNDTNFTANVDMSQGRRVYDGVEVVESADRVEELLHEGENPKSSPSTHMDVARPNVDKDSTVEDMPNPGG</sequence>
<feature type="region of interest" description="Disordered" evidence="1">
    <location>
        <begin position="204"/>
        <end position="239"/>
    </location>
</feature>
<protein>
    <submittedName>
        <fullName evidence="2">Uncharacterized protein</fullName>
    </submittedName>
</protein>
<reference evidence="2" key="1">
    <citation type="submission" date="2022-04" db="EMBL/GenBank/DDBJ databases">
        <title>Carnegiea gigantea Genome sequencing and assembly v2.</title>
        <authorList>
            <person name="Copetti D."/>
            <person name="Sanderson M.J."/>
            <person name="Burquez A."/>
            <person name="Wojciechowski M.F."/>
        </authorList>
    </citation>
    <scope>NUCLEOTIDE SEQUENCE</scope>
    <source>
        <strain evidence="2">SGP5-SGP5p</strain>
        <tissue evidence="2">Aerial part</tissue>
    </source>
</reference>
<comment type="caution">
    <text evidence="2">The sequence shown here is derived from an EMBL/GenBank/DDBJ whole genome shotgun (WGS) entry which is preliminary data.</text>
</comment>